<evidence type="ECO:0000256" key="7">
    <source>
        <dbReference type="ARBA" id="ARBA00022723"/>
    </source>
</evidence>
<feature type="domain" description="Plastocyanin-like" evidence="16">
    <location>
        <begin position="1427"/>
        <end position="1541"/>
    </location>
</feature>
<feature type="domain" description="Plastocyanin-like" evidence="14">
    <location>
        <begin position="513"/>
        <end position="665"/>
    </location>
</feature>
<dbReference type="GO" id="GO:0005507">
    <property type="term" value="F:copper ion binding"/>
    <property type="evidence" value="ECO:0007669"/>
    <property type="project" value="InterPro"/>
</dbReference>
<feature type="domain" description="Plastocyanin-like" evidence="16">
    <location>
        <begin position="2295"/>
        <end position="2377"/>
    </location>
</feature>
<dbReference type="InterPro" id="IPR034288">
    <property type="entry name" value="CuRO_1_LCC"/>
</dbReference>
<keyword evidence="7 13" id="KW-0479">Metal-binding</keyword>
<evidence type="ECO:0000256" key="11">
    <source>
        <dbReference type="ARBA" id="ARBA00023180"/>
    </source>
</evidence>
<feature type="domain" description="Plastocyanin-like" evidence="15">
    <location>
        <begin position="2655"/>
        <end position="2747"/>
    </location>
</feature>
<dbReference type="CDD" id="cd13849">
    <property type="entry name" value="CuRO_1_LCC_plant"/>
    <property type="match status" value="3"/>
</dbReference>
<dbReference type="InterPro" id="IPR045087">
    <property type="entry name" value="Cu-oxidase_fam"/>
</dbReference>
<dbReference type="FunFam" id="2.60.40.420:FF:000049">
    <property type="entry name" value="Laccase"/>
    <property type="match status" value="4"/>
</dbReference>
<dbReference type="GO" id="GO:0048046">
    <property type="term" value="C:apoplast"/>
    <property type="evidence" value="ECO:0007669"/>
    <property type="project" value="UniProtKB-SubCell"/>
</dbReference>
<comment type="catalytic activity">
    <reaction evidence="1 13">
        <text>4 hydroquinone + O2 = 4 benzosemiquinone + 2 H2O</text>
        <dbReference type="Rhea" id="RHEA:11276"/>
        <dbReference type="ChEBI" id="CHEBI:15377"/>
        <dbReference type="ChEBI" id="CHEBI:15379"/>
        <dbReference type="ChEBI" id="CHEBI:17594"/>
        <dbReference type="ChEBI" id="CHEBI:17977"/>
        <dbReference type="EC" id="1.10.3.2"/>
    </reaction>
</comment>
<dbReference type="Pfam" id="PF00394">
    <property type="entry name" value="Cu-oxidase"/>
    <property type="match status" value="6"/>
</dbReference>
<evidence type="ECO:0000256" key="3">
    <source>
        <dbReference type="ARBA" id="ARBA00010609"/>
    </source>
</evidence>
<keyword evidence="11" id="KW-0325">Glycoprotein</keyword>
<dbReference type="Gene3D" id="2.60.40.420">
    <property type="entry name" value="Cupredoxins - blue copper proteins"/>
    <property type="match status" value="16"/>
</dbReference>
<name>A0A6N2NH00_SALVM</name>
<feature type="domain" description="Plastocyanin-like" evidence="14">
    <location>
        <begin position="1552"/>
        <end position="1704"/>
    </location>
</feature>
<dbReference type="Pfam" id="PF07732">
    <property type="entry name" value="Cu-oxidase_3"/>
    <property type="match status" value="5"/>
</dbReference>
<organism evidence="17">
    <name type="scientific">Salix viminalis</name>
    <name type="common">Common osier</name>
    <name type="synonym">Basket willow</name>
    <dbReference type="NCBI Taxonomy" id="40686"/>
    <lineage>
        <taxon>Eukaryota</taxon>
        <taxon>Viridiplantae</taxon>
        <taxon>Streptophyta</taxon>
        <taxon>Embryophyta</taxon>
        <taxon>Tracheophyta</taxon>
        <taxon>Spermatophyta</taxon>
        <taxon>Magnoliopsida</taxon>
        <taxon>eudicotyledons</taxon>
        <taxon>Gunneridae</taxon>
        <taxon>Pentapetalae</taxon>
        <taxon>rosids</taxon>
        <taxon>fabids</taxon>
        <taxon>Malpighiales</taxon>
        <taxon>Salicaceae</taxon>
        <taxon>Saliceae</taxon>
        <taxon>Salix</taxon>
    </lineage>
</organism>
<evidence type="ECO:0000256" key="6">
    <source>
        <dbReference type="ARBA" id="ARBA00022525"/>
    </source>
</evidence>
<feature type="domain" description="Plastocyanin-like" evidence="14">
    <location>
        <begin position="1036"/>
        <end position="1187"/>
    </location>
</feature>
<evidence type="ECO:0000256" key="9">
    <source>
        <dbReference type="ARBA" id="ARBA00023002"/>
    </source>
</evidence>
<dbReference type="InterPro" id="IPR017761">
    <property type="entry name" value="Laccase"/>
</dbReference>
<dbReference type="InterPro" id="IPR008972">
    <property type="entry name" value="Cupredoxin"/>
</dbReference>
<evidence type="ECO:0000256" key="12">
    <source>
        <dbReference type="ARBA" id="ARBA00023185"/>
    </source>
</evidence>
<keyword evidence="13" id="KW-0732">Signal</keyword>
<feature type="domain" description="Plastocyanin-like" evidence="15">
    <location>
        <begin position="2159"/>
        <end position="2249"/>
    </location>
</feature>
<evidence type="ECO:0000256" key="10">
    <source>
        <dbReference type="ARBA" id="ARBA00023008"/>
    </source>
</evidence>
<comment type="subcellular location">
    <subcellularLocation>
        <location evidence="2 13">Secreted</location>
        <location evidence="2 13">Extracellular space</location>
        <location evidence="2 13">Apoplast</location>
    </subcellularLocation>
</comment>
<evidence type="ECO:0000259" key="14">
    <source>
        <dbReference type="Pfam" id="PF00394"/>
    </source>
</evidence>
<evidence type="ECO:0000313" key="17">
    <source>
        <dbReference type="EMBL" id="VFU66377.1"/>
    </source>
</evidence>
<dbReference type="PANTHER" id="PTHR11709:SF443">
    <property type="entry name" value="LACCASE-15"/>
    <property type="match status" value="1"/>
</dbReference>
<feature type="chain" id="PRO_5027151403" description="Laccase" evidence="13">
    <location>
        <begin position="26"/>
        <end position="2788"/>
    </location>
</feature>
<feature type="domain" description="Plastocyanin-like" evidence="14">
    <location>
        <begin position="2432"/>
        <end position="2532"/>
    </location>
</feature>
<accession>A0A6N2NH00</accession>
<protein>
    <recommendedName>
        <fullName evidence="4 13">Laccase</fullName>
        <ecNumber evidence="4 13">1.10.3.2</ecNumber>
    </recommendedName>
    <alternativeName>
        <fullName evidence="13">Benzenediol:oxygen oxidoreductase</fullName>
    </alternativeName>
    <alternativeName>
        <fullName evidence="13">Diphenol oxidase</fullName>
    </alternativeName>
    <alternativeName>
        <fullName evidence="13">Urishiol oxidase</fullName>
    </alternativeName>
</protein>
<dbReference type="InterPro" id="IPR011707">
    <property type="entry name" value="Cu-oxidase-like_N"/>
</dbReference>
<dbReference type="NCBIfam" id="TIGR03389">
    <property type="entry name" value="laccase"/>
    <property type="match status" value="3"/>
</dbReference>
<dbReference type="PANTHER" id="PTHR11709">
    <property type="entry name" value="MULTI-COPPER OXIDASE"/>
    <property type="match status" value="1"/>
</dbReference>
<dbReference type="EMBL" id="CAADRP010002351">
    <property type="protein sequence ID" value="VFU66377.1"/>
    <property type="molecule type" value="Genomic_DNA"/>
</dbReference>
<dbReference type="Pfam" id="PF07731">
    <property type="entry name" value="Cu-oxidase_2"/>
    <property type="match status" value="5"/>
</dbReference>
<dbReference type="InterPro" id="IPR001117">
    <property type="entry name" value="Cu-oxidase_2nd"/>
</dbReference>
<feature type="domain" description="Plastocyanin-like" evidence="15">
    <location>
        <begin position="769"/>
        <end position="871"/>
    </location>
</feature>
<dbReference type="CDD" id="cd13875">
    <property type="entry name" value="CuRO_2_LCC_plant"/>
    <property type="match status" value="4"/>
</dbReference>
<evidence type="ECO:0000256" key="2">
    <source>
        <dbReference type="ARBA" id="ARBA00004271"/>
    </source>
</evidence>
<dbReference type="GO" id="GO:0052716">
    <property type="term" value="F:hydroquinone:oxygen oxidoreductase activity"/>
    <property type="evidence" value="ECO:0007669"/>
    <property type="project" value="UniProtKB-EC"/>
</dbReference>
<evidence type="ECO:0000256" key="5">
    <source>
        <dbReference type="ARBA" id="ARBA00022523"/>
    </source>
</evidence>
<reference evidence="17" key="1">
    <citation type="submission" date="2019-03" db="EMBL/GenBank/DDBJ databases">
        <authorList>
            <person name="Mank J."/>
            <person name="Almeida P."/>
        </authorList>
    </citation>
    <scope>NUCLEOTIDE SEQUENCE</scope>
    <source>
        <strain evidence="17">78183</strain>
    </source>
</reference>
<evidence type="ECO:0000256" key="4">
    <source>
        <dbReference type="ARBA" id="ARBA00012297"/>
    </source>
</evidence>
<dbReference type="InterPro" id="IPR034285">
    <property type="entry name" value="CuRO_2_LCC"/>
</dbReference>
<keyword evidence="12 13" id="KW-0439">Lignin degradation</keyword>
<evidence type="ECO:0000259" key="16">
    <source>
        <dbReference type="Pfam" id="PF07732"/>
    </source>
</evidence>
<evidence type="ECO:0000256" key="8">
    <source>
        <dbReference type="ARBA" id="ARBA00022737"/>
    </source>
</evidence>
<keyword evidence="6 13" id="KW-0964">Secreted</keyword>
<feature type="domain" description="Plastocyanin-like" evidence="15">
    <location>
        <begin position="1313"/>
        <end position="1401"/>
    </location>
</feature>
<dbReference type="EC" id="1.10.3.2" evidence="4 13"/>
<evidence type="ECO:0000256" key="1">
    <source>
        <dbReference type="ARBA" id="ARBA00000349"/>
    </source>
</evidence>
<feature type="domain" description="Plastocyanin-like" evidence="15">
    <location>
        <begin position="1808"/>
        <end position="1907"/>
    </location>
</feature>
<evidence type="ECO:0000259" key="15">
    <source>
        <dbReference type="Pfam" id="PF07731"/>
    </source>
</evidence>
<keyword evidence="10 13" id="KW-0186">Copper</keyword>
<dbReference type="GO" id="GO:0046274">
    <property type="term" value="P:lignin catabolic process"/>
    <property type="evidence" value="ECO:0007669"/>
    <property type="project" value="UniProtKB-KW"/>
</dbReference>
<dbReference type="InterPro" id="IPR011706">
    <property type="entry name" value="Cu-oxidase_C"/>
</dbReference>
<feature type="domain" description="Plastocyanin-like" evidence="14">
    <location>
        <begin position="160"/>
        <end position="311"/>
    </location>
</feature>
<feature type="domain" description="Plastocyanin-like" evidence="14">
    <location>
        <begin position="1935"/>
        <end position="2036"/>
    </location>
</feature>
<keyword evidence="9 13" id="KW-0560">Oxidoreductase</keyword>
<proteinExistence type="inferred from homology"/>
<dbReference type="SUPFAM" id="SSF49503">
    <property type="entry name" value="Cupredoxins"/>
    <property type="match status" value="16"/>
</dbReference>
<feature type="domain" description="Plastocyanin-like" evidence="16">
    <location>
        <begin position="911"/>
        <end position="1022"/>
    </location>
</feature>
<evidence type="ECO:0000256" key="13">
    <source>
        <dbReference type="RuleBase" id="RU361119"/>
    </source>
</evidence>
<gene>
    <name evidence="17" type="ORF">SVIM_LOCUS515268</name>
</gene>
<keyword evidence="5 13" id="KW-0052">Apoplast</keyword>
<keyword evidence="8 13" id="KW-0677">Repeat</keyword>
<comment type="similarity">
    <text evidence="3 13">Belongs to the multicopper oxidase family.</text>
</comment>
<feature type="domain" description="Plastocyanin-like" evidence="16">
    <location>
        <begin position="400"/>
        <end position="479"/>
    </location>
</feature>
<sequence length="2788" mass="309595">MLFSKKTLVFKILWVLLFFSIHCLAATHHHFEVVEAPYTRLCSKKKILTVNGQFPGPALHVHHGDTIYVTVHNKGIYNITIHWHGVKLPGYPWSDGPEYITQCPIKPGGKFRQKIIFSTEEGTLWWHAHSDWSRATVHGPIIVYPKINGAGYPLSKSHVEVPIVLGQWWKKDVMDVLQEAIISGGDPEISDALTINGQPGDLYPCSKSETFKLNVDQGKSYLLRIVNAALNNILFFSIANHNLTVIGIDGSYTKPLTSDYITIATGQTIDAVLHANQDLNHYYMASRVFTSNPSVSFDNTTTTAIVQYNGNYTSSSSPSSPQLPYYNDTDAAYSFLSSLRSLADEDHPVRVPINITNRIVSTLSKMMPIMRGLAFQVLKFLLLGGFLYCQALVHHHTFVVKDAPYTRLCSTKKIMTVNGQFPGPTLYVTTGETIVVDVINRSPHNITMHWHGVKQPNFPWSDGPEYITQCPVQPGGQFRQKERYGGMLTVTGHEQLFVHKTQRTAYPYPTPHEEVPIILGEWWKKDIFEVFDEFKASGADPNVSDAYTINGQPGDLLPCSKSDTFKLSVQYGKTYLLRLINAALQDILFFSVANHQVTVVGTDASYTKPLSVDYLAISPGQTIDVLLEANQPPNHYYMAAKVYSSASGVEYDNTTTTAIVQYSGNYTPSSTPSLPHLPAFNDTNASANFTGRLRSLADKNHPIDVPLSINTPLFYTLSVNKITCANTSCGTNQTRLAASVNNISFQTPTSMDVLRAYYNQINGVYGDNFPDRPPVFFNFTADSIPQIYETPTKGTEVRVLKYNSTVEIVFQGTNVAAGTEHPMHIHGTSFYVVGWGFGNFDKDKDPLKYNLVDPPLQNTIAVPKNGWSMVRALPSGASFVMGDADGIHNQERSRKRRPNATTSSLYAAVVEAPYTRLCSKKKILTVNGQFPGPALHVHHGDTIYVTVHNKARYNITIHWHGVKLTGYPWSDGPEYITQCPIQPGGKFRQKIIFSTEEGTLWWHAHSDWSRATVHGPIIVYPKINGAGYPFSEPHVEVPIVLGQWWKKDVMDVLQEAIISGGDPKISDALTINGQPGDLYPCSKSETFKLNVDQGKSYLLRIVNAALNNILFFSIANHNLTVIGIDGSYTKPLTSDYITIAAGQTIDAVLHANQDLNHYYMASRVFTSNPSVSFDNTTTTAIVQYNGNYTISSSPSSPQLPYYNDTDAAYSFLSSLRSLANEEHPVRVPINITNRIVSTLSINALPCLGNRSCEGPNGTILAASMNNITFVNPSIDILEAYYNHIHGVFGADFPSFPPLVFNFTAEYLPLILETSKRGTEVRILPFNSAVEVIFQGTNVVANIDHPMHLHGYSFYIVGWGHGNFDKDKDPKKYNLIDPPFRNTVTVPGNGWTTIRFEATNPAFQVLKFLLLGGFLYCQAAVHHHTFVVKNAPYTRLCSTKNIMTVNGQFPGPTLYVTTGETIIVDVINKSPHNITMHWHGVKQPNFPWSDGPEYITQCPIQPGGQFRQKVIFSDEEGTLWWHSHSDWTRATVYGAIVIKPKNGTAYPYPTPHEEVPIILGEWWKKDIFEVYDEFKASGGDPNVSDAYTINGQPGDLLPCSKSDTFKLSVEYGKTYLLRLISAALQDILFFSVANHQVKVVGTDASYTKPFRVDYLAISPGQTIDVLLEANQPPNHYYMAAKVYSSASGVEYDNTTTTAIVQYSGNYTPSSTPSLPHLPAFNDTNASANFTGRLRSLADKNHPIDVPLSINTPLFYTLSVNKITCANTSCGTNQTRLAASVNNISFQTPTSMDVLRAYYNQINGVYGDNFPDRPPVFFNFTADSIPQIYETPTKGTEVRVLKYNSTVEIVFQGTNVAAGTEHPMHIHGTSFYVVGWGFGNFDKDKDPLKYNLVDPPLQNTIAVPKNGWHGVKQPNFPWSDGPEYITQCPIQPGGQFRQKLSVEYGKTYLLRLISAALQDILFFSVANHQVMVVGTDVSYTKPFRVDYLAISPGQTIDVLLEANQPPDHYYMAAKVYSSASGVENDNTTTTAIVQYSGNYTPSSTPSLPYLPTFNDATASANFTGRLRSLADKNHPIDVPLSINTPLFYTLSVNKITCANTSCGTTQTRLAASVNNISFQTPTSMDVLRAYYNQINGVYGDNFPDRPSVFFNFTADSIPQIYETPTKGTEVRVLKYNSTVEIVFQGTNVAAGTEHPMHIHGTSFYVVGWGFGNFDKDKDPLKYNLVDPPLQNTIAVPKNGWSVIRFRASNPEYIYIYIFFAKKMMPIMRGLAFQVLKFLLLGGFLYCQAFVHHHTFVVKDTPYTRLCSTKKIMTVNGQFPGPTLYVTTGETIIVDVINKSPHNITMHWHGVKQPNFPWSDGPEYITQCRSPGGNSVKRSYSPMKKERYGGILTESGGRKTYLKFMMSSKPHEQTPMSLMLTQSMVNPVISYLAQNQLSVQYGKTYLLRLINSALQDILFFSVANHQVTVVGTDASYTKPLRVDYLAISPGQTIDVLLEANQPPDHYYMAAKVYSSASGVEYDNTTTTAIVQYRGNYTPSSTPSLPHLPAFNDTTASANFTGRLRSLADKNHPIDVPLSINTPLFFTLSVNKITCANTSCGTTQTRLAASVNNISFQTPTSMDVLRAYYNQINGVYGDNFPDRPSVFFNFTADSIPQIYETPTKGTEVRVLKYNSTVEIVFQGTNVAAGTEHPMHIHGTSFYVVGWGFGNFDKDKDPLKYNLVDPPLQNTIAVPKNGWSVIRFRASNPGKYKSMVRALPSGAPYVMGDAFIIRNGHGKDAQMLPPPPSMPPC</sequence>
<comment type="cofactor">
    <cofactor evidence="13">
        <name>Cu cation</name>
        <dbReference type="ChEBI" id="CHEBI:23378"/>
    </cofactor>
    <text evidence="13">Binds 4 Cu cations per monomer.</text>
</comment>
<feature type="domain" description="Plastocyanin-like" evidence="16">
    <location>
        <begin position="35"/>
        <end position="146"/>
    </location>
</feature>
<feature type="signal peptide" evidence="13">
    <location>
        <begin position="1"/>
        <end position="25"/>
    </location>
</feature>
<comment type="function">
    <text evidence="13">Lignin degradation and detoxification of lignin-derived products.</text>
</comment>